<evidence type="ECO:0000256" key="1">
    <source>
        <dbReference type="SAM" id="MobiDB-lite"/>
    </source>
</evidence>
<dbReference type="EMBL" id="HBHP01020233">
    <property type="protein sequence ID" value="CAD9768582.1"/>
    <property type="molecule type" value="Transcribed_RNA"/>
</dbReference>
<proteinExistence type="predicted"/>
<dbReference type="AlphaFoldDB" id="A0A7S2XC65"/>
<dbReference type="Pfam" id="PF20709">
    <property type="entry name" value="DUF6823"/>
    <property type="match status" value="1"/>
</dbReference>
<feature type="compositionally biased region" description="Low complexity" evidence="1">
    <location>
        <begin position="155"/>
        <end position="170"/>
    </location>
</feature>
<sequence>MRASSAVVPKNNAVLRRIVCRARQEEKDEQWRLQQEILKRRRDKNANAQYYKSIEDKRERLKNDFYAKKIQYRKGEDPLDQWKEINKGKTYKDEYSDEPGYSLPIPLPSFGLPKFDNGERFDLRLPYVDQGYVAEDSDDAVGRFLGIFGIKKGGKAAAEGNEAQQQPGKKASPRRGGGGAPKRGSVASPRKQQQQQQSVEEEPKNPFNPFGRLFQSGKMKQ</sequence>
<accession>A0A7S2XC65</accession>
<reference evidence="2" key="1">
    <citation type="submission" date="2021-01" db="EMBL/GenBank/DDBJ databases">
        <authorList>
            <person name="Corre E."/>
            <person name="Pelletier E."/>
            <person name="Niang G."/>
            <person name="Scheremetjew M."/>
            <person name="Finn R."/>
            <person name="Kale V."/>
            <person name="Holt S."/>
            <person name="Cochrane G."/>
            <person name="Meng A."/>
            <person name="Brown T."/>
            <person name="Cohen L."/>
        </authorList>
    </citation>
    <scope>NUCLEOTIDE SEQUENCE</scope>
    <source>
        <strain evidence="2">CCMP622</strain>
    </source>
</reference>
<gene>
    <name evidence="2" type="ORF">LSP00402_LOCUS12562</name>
</gene>
<evidence type="ECO:0000313" key="2">
    <source>
        <dbReference type="EMBL" id="CAD9768582.1"/>
    </source>
</evidence>
<organism evidence="2">
    <name type="scientific">Lotharella oceanica</name>
    <dbReference type="NCBI Taxonomy" id="641309"/>
    <lineage>
        <taxon>Eukaryota</taxon>
        <taxon>Sar</taxon>
        <taxon>Rhizaria</taxon>
        <taxon>Cercozoa</taxon>
        <taxon>Chlorarachniophyceae</taxon>
        <taxon>Lotharella</taxon>
    </lineage>
</organism>
<dbReference type="InterPro" id="IPR049226">
    <property type="entry name" value="DUF6823"/>
</dbReference>
<protein>
    <submittedName>
        <fullName evidence="2">Uncharacterized protein</fullName>
    </submittedName>
</protein>
<name>A0A7S2XC65_9EUKA</name>
<feature type="region of interest" description="Disordered" evidence="1">
    <location>
        <begin position="155"/>
        <end position="221"/>
    </location>
</feature>